<keyword evidence="2" id="KW-0812">Transmembrane</keyword>
<evidence type="ECO:0000313" key="4">
    <source>
        <dbReference type="Proteomes" id="UP000633205"/>
    </source>
</evidence>
<name>A0A916Y0Y6_9MICO</name>
<keyword evidence="4" id="KW-1185">Reference proteome</keyword>
<reference evidence="3" key="1">
    <citation type="journal article" date="2014" name="Int. J. Syst. Evol. Microbiol.">
        <title>Complete genome sequence of Corynebacterium casei LMG S-19264T (=DSM 44701T), isolated from a smear-ripened cheese.</title>
        <authorList>
            <consortium name="US DOE Joint Genome Institute (JGI-PGF)"/>
            <person name="Walter F."/>
            <person name="Albersmeier A."/>
            <person name="Kalinowski J."/>
            <person name="Ruckert C."/>
        </authorList>
    </citation>
    <scope>NUCLEOTIDE SEQUENCE</scope>
    <source>
        <strain evidence="3">CGMCC 1.15152</strain>
    </source>
</reference>
<feature type="transmembrane region" description="Helical" evidence="2">
    <location>
        <begin position="50"/>
        <end position="75"/>
    </location>
</feature>
<dbReference type="AlphaFoldDB" id="A0A916Y0Y6"/>
<organism evidence="3 4">
    <name type="scientific">Microbacterium faecale</name>
    <dbReference type="NCBI Taxonomy" id="1804630"/>
    <lineage>
        <taxon>Bacteria</taxon>
        <taxon>Bacillati</taxon>
        <taxon>Actinomycetota</taxon>
        <taxon>Actinomycetes</taxon>
        <taxon>Micrococcales</taxon>
        <taxon>Microbacteriaceae</taxon>
        <taxon>Microbacterium</taxon>
    </lineage>
</organism>
<evidence type="ECO:0000256" key="2">
    <source>
        <dbReference type="SAM" id="Phobius"/>
    </source>
</evidence>
<dbReference type="Proteomes" id="UP000633205">
    <property type="component" value="Unassembled WGS sequence"/>
</dbReference>
<evidence type="ECO:0000256" key="1">
    <source>
        <dbReference type="SAM" id="MobiDB-lite"/>
    </source>
</evidence>
<reference evidence="3" key="2">
    <citation type="submission" date="2020-09" db="EMBL/GenBank/DDBJ databases">
        <authorList>
            <person name="Sun Q."/>
            <person name="Zhou Y."/>
        </authorList>
    </citation>
    <scope>NUCLEOTIDE SEQUENCE</scope>
    <source>
        <strain evidence="3">CGMCC 1.15152</strain>
    </source>
</reference>
<evidence type="ECO:0008006" key="5">
    <source>
        <dbReference type="Google" id="ProtNLM"/>
    </source>
</evidence>
<dbReference type="RefSeq" id="WP_188710498.1">
    <property type="nucleotide sequence ID" value="NZ_BMHO01000001.1"/>
</dbReference>
<proteinExistence type="predicted"/>
<feature type="transmembrane region" description="Helical" evidence="2">
    <location>
        <begin position="16"/>
        <end position="38"/>
    </location>
</feature>
<evidence type="ECO:0000313" key="3">
    <source>
        <dbReference type="EMBL" id="GGD25815.1"/>
    </source>
</evidence>
<gene>
    <name evidence="3" type="ORF">GCM10010915_02320</name>
</gene>
<keyword evidence="2" id="KW-0472">Membrane</keyword>
<keyword evidence="2" id="KW-1133">Transmembrane helix</keyword>
<accession>A0A916Y0Y6</accession>
<dbReference type="EMBL" id="BMHO01000001">
    <property type="protein sequence ID" value="GGD25815.1"/>
    <property type="molecule type" value="Genomic_DNA"/>
</dbReference>
<comment type="caution">
    <text evidence="3">The sequence shown here is derived from an EMBL/GenBank/DDBJ whole genome shotgun (WGS) entry which is preliminary data.</text>
</comment>
<sequence length="123" mass="12675">MTDKPTRRDLMKPVHLLGWSFVAALFAGFVTALSTGAFTGAGAEVVGNAWRLAAIVAGITFIVVVLMLALLLLVVDPREVTDPKDGPVLLRDRDAAAGDGENASGDAHDTDAGDDAAGADSSR</sequence>
<feature type="region of interest" description="Disordered" evidence="1">
    <location>
        <begin position="80"/>
        <end position="123"/>
    </location>
</feature>
<feature type="compositionally biased region" description="Basic and acidic residues" evidence="1">
    <location>
        <begin position="80"/>
        <end position="96"/>
    </location>
</feature>
<protein>
    <recommendedName>
        <fullName evidence="5">Amino acid transporter</fullName>
    </recommendedName>
</protein>